<dbReference type="InterPro" id="IPR003660">
    <property type="entry name" value="HAMP_dom"/>
</dbReference>
<dbReference type="PROSITE" id="PS50887">
    <property type="entry name" value="GGDEF"/>
    <property type="match status" value="1"/>
</dbReference>
<keyword evidence="1" id="KW-0472">Membrane</keyword>
<feature type="domain" description="GGDEF" evidence="4">
    <location>
        <begin position="367"/>
        <end position="492"/>
    </location>
</feature>
<dbReference type="Pfam" id="PF00563">
    <property type="entry name" value="EAL"/>
    <property type="match status" value="1"/>
</dbReference>
<accession>A0A917PGY8</accession>
<dbReference type="SUPFAM" id="SSF55073">
    <property type="entry name" value="Nucleotide cyclase"/>
    <property type="match status" value="1"/>
</dbReference>
<dbReference type="InterPro" id="IPR029787">
    <property type="entry name" value="Nucleotide_cyclase"/>
</dbReference>
<dbReference type="PROSITE" id="PS50883">
    <property type="entry name" value="EAL"/>
    <property type="match status" value="1"/>
</dbReference>
<evidence type="ECO:0000259" key="2">
    <source>
        <dbReference type="PROSITE" id="PS50883"/>
    </source>
</evidence>
<gene>
    <name evidence="5" type="ORF">GCM10008939_22600</name>
</gene>
<organism evidence="5 6">
    <name type="scientific">Deinococcus aquiradiocola</name>
    <dbReference type="NCBI Taxonomy" id="393059"/>
    <lineage>
        <taxon>Bacteria</taxon>
        <taxon>Thermotogati</taxon>
        <taxon>Deinococcota</taxon>
        <taxon>Deinococci</taxon>
        <taxon>Deinococcales</taxon>
        <taxon>Deinococcaceae</taxon>
        <taxon>Deinococcus</taxon>
    </lineage>
</organism>
<keyword evidence="1" id="KW-1133">Transmembrane helix</keyword>
<dbReference type="InterPro" id="IPR043128">
    <property type="entry name" value="Rev_trsase/Diguanyl_cyclase"/>
</dbReference>
<proteinExistence type="predicted"/>
<keyword evidence="1" id="KW-0812">Transmembrane</keyword>
<dbReference type="EMBL" id="BMOE01000007">
    <property type="protein sequence ID" value="GGJ78102.1"/>
    <property type="molecule type" value="Genomic_DNA"/>
</dbReference>
<dbReference type="SMART" id="SM00052">
    <property type="entry name" value="EAL"/>
    <property type="match status" value="1"/>
</dbReference>
<keyword evidence="6" id="KW-1185">Reference proteome</keyword>
<dbReference type="AlphaFoldDB" id="A0A917PGY8"/>
<evidence type="ECO:0000259" key="4">
    <source>
        <dbReference type="PROSITE" id="PS50887"/>
    </source>
</evidence>
<dbReference type="PROSITE" id="PS50885">
    <property type="entry name" value="HAMP"/>
    <property type="match status" value="1"/>
</dbReference>
<feature type="domain" description="EAL" evidence="2">
    <location>
        <begin position="496"/>
        <end position="750"/>
    </location>
</feature>
<dbReference type="InterPro" id="IPR000160">
    <property type="entry name" value="GGDEF_dom"/>
</dbReference>
<dbReference type="Proteomes" id="UP000635726">
    <property type="component" value="Unassembled WGS sequence"/>
</dbReference>
<dbReference type="CDD" id="cd01948">
    <property type="entry name" value="EAL"/>
    <property type="match status" value="1"/>
</dbReference>
<dbReference type="InterPro" id="IPR001633">
    <property type="entry name" value="EAL_dom"/>
</dbReference>
<evidence type="ECO:0000256" key="1">
    <source>
        <dbReference type="SAM" id="Phobius"/>
    </source>
</evidence>
<name>A0A917PGY8_9DEIO</name>
<dbReference type="RefSeq" id="WP_188963388.1">
    <property type="nucleotide sequence ID" value="NZ_BMOE01000007.1"/>
</dbReference>
<dbReference type="PANTHER" id="PTHR33121:SF79">
    <property type="entry name" value="CYCLIC DI-GMP PHOSPHODIESTERASE PDED-RELATED"/>
    <property type="match status" value="1"/>
</dbReference>
<sequence>MSITALSSFLRLRSRSLRQQALLLILAIVIPTFLLQVVLVPDLLLRRFASLEQRQLSLMKAALGRDYDREEARLQAFTQNFSTWSDTYRFAEGRNPSYLSSALVPSTFAGGHVSVWGVTDRAGLLLSSATYGPAGIVADVAGQQLVRTLLGTLPSGPVRPVSGVVQVGEKFYLLAARPITRDDGSGFAGRFLFARLLTPAALAEITSLGPDSQVTLGGPSRGPVPVQRAQAALTFPLSAPDGRTSALLHVTIERPLQEAGRQVTFQLLFITALSAVIALLLGTTFVRRRVLQVVERYDAGIRRMQREPTYRLQVHAQDELGRLAGTVNDLSDRQHRQYLEIQSLHLRDGLTGLLNRTGLTRAAEEGAAVSAVMVQVANLDGMGAVYGAAWADRLVVELAARLREEIPDVLCARLRSDTFALLGTRLLGEFGAVQAAVARPYSMNTGAVQVRLIWGQAEAEAPSTAEHLLSCAELALQEARDAGVVYRQYTQETRERLERRRILEEGLRTMTDETFALQYQPVVDMNGQVPVSFEALLRWTHPLLGAVSPVEFIPLAERGGYIYALGQWVLRRAIRDLLRADRPGLKVNVNVSPLQLLNPAFAEDTLALVRSAGLPTECLVLEVTESAVLEDVGLATAHLTALRAAGVQVALDDFGTGYSSLSLLSRLPIDVIKFDRAFLSEALTERAARTVLTQSVAMAMQLGLPVVAEGIENLDTLLLLRDLGVRFGQGYLFGRPAPFEASLGRAGDNA</sequence>
<dbReference type="GO" id="GO:0071111">
    <property type="term" value="F:cyclic-guanylate-specific phosphodiesterase activity"/>
    <property type="evidence" value="ECO:0007669"/>
    <property type="project" value="InterPro"/>
</dbReference>
<evidence type="ECO:0000313" key="6">
    <source>
        <dbReference type="Proteomes" id="UP000635726"/>
    </source>
</evidence>
<dbReference type="InterPro" id="IPR050706">
    <property type="entry name" value="Cyclic-di-GMP_PDE-like"/>
</dbReference>
<evidence type="ECO:0000259" key="3">
    <source>
        <dbReference type="PROSITE" id="PS50885"/>
    </source>
</evidence>
<dbReference type="Pfam" id="PF05228">
    <property type="entry name" value="CHASE4"/>
    <property type="match status" value="1"/>
</dbReference>
<dbReference type="GO" id="GO:0007165">
    <property type="term" value="P:signal transduction"/>
    <property type="evidence" value="ECO:0007669"/>
    <property type="project" value="InterPro"/>
</dbReference>
<dbReference type="Pfam" id="PF00990">
    <property type="entry name" value="GGDEF"/>
    <property type="match status" value="1"/>
</dbReference>
<reference evidence="5" key="2">
    <citation type="submission" date="2020-09" db="EMBL/GenBank/DDBJ databases">
        <authorList>
            <person name="Sun Q."/>
            <person name="Ohkuma M."/>
        </authorList>
    </citation>
    <scope>NUCLEOTIDE SEQUENCE</scope>
    <source>
        <strain evidence="5">JCM 14371</strain>
    </source>
</reference>
<dbReference type="Gene3D" id="3.30.70.270">
    <property type="match status" value="1"/>
</dbReference>
<comment type="caution">
    <text evidence="5">The sequence shown here is derived from an EMBL/GenBank/DDBJ whole genome shotgun (WGS) entry which is preliminary data.</text>
</comment>
<protein>
    <submittedName>
        <fullName evidence="5">Uncharacterized protein</fullName>
    </submittedName>
</protein>
<dbReference type="GO" id="GO:0016020">
    <property type="term" value="C:membrane"/>
    <property type="evidence" value="ECO:0007669"/>
    <property type="project" value="InterPro"/>
</dbReference>
<dbReference type="SUPFAM" id="SSF141868">
    <property type="entry name" value="EAL domain-like"/>
    <property type="match status" value="1"/>
</dbReference>
<evidence type="ECO:0000313" key="5">
    <source>
        <dbReference type="EMBL" id="GGJ78102.1"/>
    </source>
</evidence>
<dbReference type="SMART" id="SM00267">
    <property type="entry name" value="GGDEF"/>
    <property type="match status" value="1"/>
</dbReference>
<dbReference type="InterPro" id="IPR035919">
    <property type="entry name" value="EAL_sf"/>
</dbReference>
<feature type="domain" description="HAMP" evidence="3">
    <location>
        <begin position="288"/>
        <end position="339"/>
    </location>
</feature>
<dbReference type="Gene3D" id="6.10.340.10">
    <property type="match status" value="1"/>
</dbReference>
<feature type="transmembrane region" description="Helical" evidence="1">
    <location>
        <begin position="21"/>
        <end position="40"/>
    </location>
</feature>
<dbReference type="Gene3D" id="3.20.20.450">
    <property type="entry name" value="EAL domain"/>
    <property type="match status" value="1"/>
</dbReference>
<dbReference type="InterPro" id="IPR007892">
    <property type="entry name" value="CHASE4"/>
</dbReference>
<dbReference type="PANTHER" id="PTHR33121">
    <property type="entry name" value="CYCLIC DI-GMP PHOSPHODIESTERASE PDEF"/>
    <property type="match status" value="1"/>
</dbReference>
<reference evidence="5" key="1">
    <citation type="journal article" date="2014" name="Int. J. Syst. Evol. Microbiol.">
        <title>Complete genome sequence of Corynebacterium casei LMG S-19264T (=DSM 44701T), isolated from a smear-ripened cheese.</title>
        <authorList>
            <consortium name="US DOE Joint Genome Institute (JGI-PGF)"/>
            <person name="Walter F."/>
            <person name="Albersmeier A."/>
            <person name="Kalinowski J."/>
            <person name="Ruckert C."/>
        </authorList>
    </citation>
    <scope>NUCLEOTIDE SEQUENCE</scope>
    <source>
        <strain evidence="5">JCM 14371</strain>
    </source>
</reference>